<evidence type="ECO:0000313" key="3">
    <source>
        <dbReference type="Proteomes" id="UP000001997"/>
    </source>
</evidence>
<feature type="region of interest" description="Disordered" evidence="1">
    <location>
        <begin position="115"/>
        <end position="136"/>
    </location>
</feature>
<organism evidence="2 3">
    <name type="scientific">Meyerozyma guilliermondii (strain ATCC 6260 / CBS 566 / DSM 6381 / JCM 1539 / NBRC 10279 / NRRL Y-324)</name>
    <name type="common">Yeast</name>
    <name type="synonym">Candida guilliermondii</name>
    <dbReference type="NCBI Taxonomy" id="294746"/>
    <lineage>
        <taxon>Eukaryota</taxon>
        <taxon>Fungi</taxon>
        <taxon>Dikarya</taxon>
        <taxon>Ascomycota</taxon>
        <taxon>Saccharomycotina</taxon>
        <taxon>Pichiomycetes</taxon>
        <taxon>Debaryomycetaceae</taxon>
        <taxon>Meyerozyma</taxon>
    </lineage>
</organism>
<dbReference type="InParanoid" id="A5DE80"/>
<dbReference type="EMBL" id="CH408156">
    <property type="protein sequence ID" value="EDK37482.2"/>
    <property type="molecule type" value="Genomic_DNA"/>
</dbReference>
<gene>
    <name evidence="2" type="ORF">PGUG_01581</name>
</gene>
<evidence type="ECO:0000256" key="1">
    <source>
        <dbReference type="SAM" id="MobiDB-lite"/>
    </source>
</evidence>
<proteinExistence type="predicted"/>
<dbReference type="GeneID" id="5128418"/>
<dbReference type="HOGENOM" id="CLU_1723050_0_0_1"/>
<reference evidence="2 3" key="1">
    <citation type="journal article" date="2009" name="Nature">
        <title>Evolution of pathogenicity and sexual reproduction in eight Candida genomes.</title>
        <authorList>
            <person name="Butler G."/>
            <person name="Rasmussen M.D."/>
            <person name="Lin M.F."/>
            <person name="Santos M.A."/>
            <person name="Sakthikumar S."/>
            <person name="Munro C.A."/>
            <person name="Rheinbay E."/>
            <person name="Grabherr M."/>
            <person name="Forche A."/>
            <person name="Reedy J.L."/>
            <person name="Agrafioti I."/>
            <person name="Arnaud M.B."/>
            <person name="Bates S."/>
            <person name="Brown A.J."/>
            <person name="Brunke S."/>
            <person name="Costanzo M.C."/>
            <person name="Fitzpatrick D.A."/>
            <person name="de Groot P.W."/>
            <person name="Harris D."/>
            <person name="Hoyer L.L."/>
            <person name="Hube B."/>
            <person name="Klis F.M."/>
            <person name="Kodira C."/>
            <person name="Lennard N."/>
            <person name="Logue M.E."/>
            <person name="Martin R."/>
            <person name="Neiman A.M."/>
            <person name="Nikolaou E."/>
            <person name="Quail M.A."/>
            <person name="Quinn J."/>
            <person name="Santos M.C."/>
            <person name="Schmitzberger F.F."/>
            <person name="Sherlock G."/>
            <person name="Shah P."/>
            <person name="Silverstein K.A."/>
            <person name="Skrzypek M.S."/>
            <person name="Soll D."/>
            <person name="Staggs R."/>
            <person name="Stansfield I."/>
            <person name="Stumpf M.P."/>
            <person name="Sudbery P.E."/>
            <person name="Srikantha T."/>
            <person name="Zeng Q."/>
            <person name="Berman J."/>
            <person name="Berriman M."/>
            <person name="Heitman J."/>
            <person name="Gow N.A."/>
            <person name="Lorenz M.C."/>
            <person name="Birren B.W."/>
            <person name="Kellis M."/>
            <person name="Cuomo C.A."/>
        </authorList>
    </citation>
    <scope>NUCLEOTIDE SEQUENCE [LARGE SCALE GENOMIC DNA]</scope>
    <source>
        <strain evidence="3">ATCC 6260 / CBS 566 / DSM 6381 / JCM 1539 / NBRC 10279 / NRRL Y-324</strain>
    </source>
</reference>
<protein>
    <submittedName>
        <fullName evidence="2">Uncharacterized protein</fullName>
    </submittedName>
</protein>
<dbReference type="AlphaFoldDB" id="A5DE80"/>
<dbReference type="RefSeq" id="XP_001485909.2">
    <property type="nucleotide sequence ID" value="XM_001485859.1"/>
</dbReference>
<name>A5DE80_PICGU</name>
<keyword evidence="3" id="KW-1185">Reference proteome</keyword>
<sequence length="152" mass="17609">MTLNLISKIGGPCYPNSRKRGCKITTNYTVRRLAPVIPSSRKSWRKVVHCLRSSHGALKSRRVQWDKSRLQGRDTSIAMFSSLLLRFPKLQHHHSAKFSHFPKLQHRCLLKPHSFHHPATQPSPRYHQFQHPQGLSREKAQSMVQKKMIESG</sequence>
<dbReference type="Proteomes" id="UP000001997">
    <property type="component" value="Unassembled WGS sequence"/>
</dbReference>
<evidence type="ECO:0000313" key="2">
    <source>
        <dbReference type="EMBL" id="EDK37482.2"/>
    </source>
</evidence>
<dbReference type="VEuPathDB" id="FungiDB:PGUG_01581"/>
<dbReference type="KEGG" id="pgu:PGUG_01581"/>
<accession>A5DE80</accession>